<feature type="compositionally biased region" description="Polar residues" evidence="4">
    <location>
        <begin position="290"/>
        <end position="299"/>
    </location>
</feature>
<dbReference type="SUPFAM" id="SSF48403">
    <property type="entry name" value="Ankyrin repeat"/>
    <property type="match status" value="1"/>
</dbReference>
<dbReference type="Gene3D" id="1.10.150.50">
    <property type="entry name" value="Transcription Factor, Ets-1"/>
    <property type="match status" value="1"/>
</dbReference>
<feature type="region of interest" description="Disordered" evidence="4">
    <location>
        <begin position="288"/>
        <end position="327"/>
    </location>
</feature>
<organism evidence="6 7">
    <name type="scientific">Cherax quadricarinatus</name>
    <name type="common">Australian red claw crayfish</name>
    <dbReference type="NCBI Taxonomy" id="27406"/>
    <lineage>
        <taxon>Eukaryota</taxon>
        <taxon>Metazoa</taxon>
        <taxon>Ecdysozoa</taxon>
        <taxon>Arthropoda</taxon>
        <taxon>Crustacea</taxon>
        <taxon>Multicrustacea</taxon>
        <taxon>Malacostraca</taxon>
        <taxon>Eumalacostraca</taxon>
        <taxon>Eucarida</taxon>
        <taxon>Decapoda</taxon>
        <taxon>Pleocyemata</taxon>
        <taxon>Astacidea</taxon>
        <taxon>Parastacoidea</taxon>
        <taxon>Parastacidae</taxon>
        <taxon>Cherax</taxon>
    </lineage>
</organism>
<dbReference type="SUPFAM" id="SSF47769">
    <property type="entry name" value="SAM/Pointed domain"/>
    <property type="match status" value="1"/>
</dbReference>
<feature type="compositionally biased region" description="Basic and acidic residues" evidence="4">
    <location>
        <begin position="130"/>
        <end position="178"/>
    </location>
</feature>
<dbReference type="Pfam" id="PF00536">
    <property type="entry name" value="SAM_1"/>
    <property type="match status" value="1"/>
</dbReference>
<feature type="compositionally biased region" description="Acidic residues" evidence="4">
    <location>
        <begin position="399"/>
        <end position="409"/>
    </location>
</feature>
<dbReference type="Proteomes" id="UP001445076">
    <property type="component" value="Unassembled WGS sequence"/>
</dbReference>
<evidence type="ECO:0000259" key="5">
    <source>
        <dbReference type="SMART" id="SM00454"/>
    </source>
</evidence>
<dbReference type="AlphaFoldDB" id="A0AAW0WTF4"/>
<gene>
    <name evidence="6" type="ORF">OTU49_005611</name>
</gene>
<dbReference type="EMBL" id="JARKIK010000048">
    <property type="protein sequence ID" value="KAK8735302.1"/>
    <property type="molecule type" value="Genomic_DNA"/>
</dbReference>
<dbReference type="SMART" id="SM00454">
    <property type="entry name" value="SAM"/>
    <property type="match status" value="1"/>
</dbReference>
<keyword evidence="2 3" id="KW-0040">ANK repeat</keyword>
<comment type="caution">
    <text evidence="6">The sequence shown here is derived from an EMBL/GenBank/DDBJ whole genome shotgun (WGS) entry which is preliminary data.</text>
</comment>
<dbReference type="PROSITE" id="PS50297">
    <property type="entry name" value="ANK_REP_REGION"/>
    <property type="match status" value="1"/>
</dbReference>
<proteinExistence type="predicted"/>
<feature type="region of interest" description="Disordered" evidence="4">
    <location>
        <begin position="370"/>
        <end position="409"/>
    </location>
</feature>
<name>A0AAW0WTF4_CHEQU</name>
<dbReference type="InterPro" id="IPR036770">
    <property type="entry name" value="Ankyrin_rpt-contain_sf"/>
</dbReference>
<reference evidence="6 7" key="1">
    <citation type="journal article" date="2024" name="BMC Genomics">
        <title>Genome assembly of redclaw crayfish (Cherax quadricarinatus) provides insights into its immune adaptation and hypoxia tolerance.</title>
        <authorList>
            <person name="Liu Z."/>
            <person name="Zheng J."/>
            <person name="Li H."/>
            <person name="Fang K."/>
            <person name="Wang S."/>
            <person name="He J."/>
            <person name="Zhou D."/>
            <person name="Weng S."/>
            <person name="Chi M."/>
            <person name="Gu Z."/>
            <person name="He J."/>
            <person name="Li F."/>
            <person name="Wang M."/>
        </authorList>
    </citation>
    <scope>NUCLEOTIDE SEQUENCE [LARGE SCALE GENOMIC DNA]</scope>
    <source>
        <strain evidence="6">ZL_2023a</strain>
    </source>
</reference>
<feature type="domain" description="SAM" evidence="5">
    <location>
        <begin position="408"/>
        <end position="473"/>
    </location>
</feature>
<evidence type="ECO:0000313" key="6">
    <source>
        <dbReference type="EMBL" id="KAK8735302.1"/>
    </source>
</evidence>
<evidence type="ECO:0000256" key="1">
    <source>
        <dbReference type="ARBA" id="ARBA00022737"/>
    </source>
</evidence>
<dbReference type="FunFam" id="1.25.40.20:FF:000074">
    <property type="entry name" value="Usher syndrome type-1G protein isoform X1"/>
    <property type="match status" value="1"/>
</dbReference>
<dbReference type="PANTHER" id="PTHR24201:SF15">
    <property type="entry name" value="ANKYRIN REPEAT DOMAIN-CONTAINING PROTEIN 66"/>
    <property type="match status" value="1"/>
</dbReference>
<feature type="repeat" description="ANK" evidence="3">
    <location>
        <begin position="31"/>
        <end position="63"/>
    </location>
</feature>
<dbReference type="InterPro" id="IPR013761">
    <property type="entry name" value="SAM/pointed_sf"/>
</dbReference>
<dbReference type="InterPro" id="IPR001660">
    <property type="entry name" value="SAM"/>
</dbReference>
<keyword evidence="7" id="KW-1185">Reference proteome</keyword>
<feature type="region of interest" description="Disordered" evidence="4">
    <location>
        <begin position="125"/>
        <end position="178"/>
    </location>
</feature>
<dbReference type="InterPro" id="IPR050776">
    <property type="entry name" value="Ank_Repeat/CDKN_Inhibitor"/>
</dbReference>
<dbReference type="InterPro" id="IPR002110">
    <property type="entry name" value="Ankyrin_rpt"/>
</dbReference>
<evidence type="ECO:0000256" key="3">
    <source>
        <dbReference type="PROSITE-ProRule" id="PRU00023"/>
    </source>
</evidence>
<dbReference type="PANTHER" id="PTHR24201">
    <property type="entry name" value="ANK_REP_REGION DOMAIN-CONTAINING PROTEIN"/>
    <property type="match status" value="1"/>
</dbReference>
<protein>
    <recommendedName>
        <fullName evidence="5">SAM domain-containing protein</fullName>
    </recommendedName>
</protein>
<dbReference type="Gene3D" id="1.25.40.20">
    <property type="entry name" value="Ankyrin repeat-containing domain"/>
    <property type="match status" value="1"/>
</dbReference>
<sequence>MSDRFHRAAKDGYLEVLKESTRRDCNQPDEDGLTPTLWAAYKGNLEALRLIVGRGGEPDKCDHYGNTALHCAAAQGHMSCVSFLVNFGANIWSLDNDLHTAKELAAMNNREDILRYLDTVSAKQTTTDPKQVKKLQDRALKDAEKRQKEFDKIQRKADKKREEENAKLQKERQKIEKVDERPQGKNKGIMNTISRGSIALFSGPRRDSHTIYNNTYNSPKFSDLTTTNNNNAKKSVGVIQKKISKKKVLDEIKTSNNFKVREVESDGKNSVRNLSGLRRDSEIMFVPGGSLSSTNSESTGYGKRGKLTDVFETSDSEDGGRPMQRTLSQPDFIFDGMVQPSMQPRGSLFARPGFGSVAFRSNSITATLSSLATSGSESPKPLSAGDSSSSLTHRQAAEPWEEEDLPSDDESEATPVYLFLAAAGLVDFIPTFAREHIDLDALMLLNEEDLINMKLPIGPRRKLLKAIADRKSTIDDPGEVQDSKL</sequence>
<evidence type="ECO:0000256" key="4">
    <source>
        <dbReference type="SAM" id="MobiDB-lite"/>
    </source>
</evidence>
<keyword evidence="1" id="KW-0677">Repeat</keyword>
<feature type="repeat" description="ANK" evidence="3">
    <location>
        <begin position="64"/>
        <end position="96"/>
    </location>
</feature>
<evidence type="ECO:0000313" key="7">
    <source>
        <dbReference type="Proteomes" id="UP001445076"/>
    </source>
</evidence>
<accession>A0AAW0WTF4</accession>
<dbReference type="PROSITE" id="PS50088">
    <property type="entry name" value="ANK_REPEAT"/>
    <property type="match status" value="2"/>
</dbReference>
<dbReference type="Pfam" id="PF12796">
    <property type="entry name" value="Ank_2"/>
    <property type="match status" value="1"/>
</dbReference>
<dbReference type="SMART" id="SM00248">
    <property type="entry name" value="ANK"/>
    <property type="match status" value="3"/>
</dbReference>
<evidence type="ECO:0000256" key="2">
    <source>
        <dbReference type="ARBA" id="ARBA00023043"/>
    </source>
</evidence>